<accession>E4XVH1</accession>
<keyword evidence="2" id="KW-1185">Reference proteome</keyword>
<gene>
    <name evidence="1" type="ORF">GSOID_T00005501001</name>
</gene>
<dbReference type="Proteomes" id="UP000001307">
    <property type="component" value="Unassembled WGS sequence"/>
</dbReference>
<evidence type="ECO:0000313" key="2">
    <source>
        <dbReference type="Proteomes" id="UP000001307"/>
    </source>
</evidence>
<evidence type="ECO:0000313" key="1">
    <source>
        <dbReference type="EMBL" id="CBY13689.1"/>
    </source>
</evidence>
<protein>
    <submittedName>
        <fullName evidence="1">Uncharacterized protein</fullName>
    </submittedName>
</protein>
<reference evidence="1" key="1">
    <citation type="journal article" date="2010" name="Science">
        <title>Plasticity of animal genome architecture unmasked by rapid evolution of a pelagic tunicate.</title>
        <authorList>
            <person name="Denoeud F."/>
            <person name="Henriet S."/>
            <person name="Mungpakdee S."/>
            <person name="Aury J.M."/>
            <person name="Da Silva C."/>
            <person name="Brinkmann H."/>
            <person name="Mikhaleva J."/>
            <person name="Olsen L.C."/>
            <person name="Jubin C."/>
            <person name="Canestro C."/>
            <person name="Bouquet J.M."/>
            <person name="Danks G."/>
            <person name="Poulain J."/>
            <person name="Campsteijn C."/>
            <person name="Adamski M."/>
            <person name="Cross I."/>
            <person name="Yadetie F."/>
            <person name="Muffato M."/>
            <person name="Louis A."/>
            <person name="Butcher S."/>
            <person name="Tsagkogeorga G."/>
            <person name="Konrad A."/>
            <person name="Singh S."/>
            <person name="Jensen M.F."/>
            <person name="Cong E.H."/>
            <person name="Eikeseth-Otteraa H."/>
            <person name="Noel B."/>
            <person name="Anthouard V."/>
            <person name="Porcel B.M."/>
            <person name="Kachouri-Lafond R."/>
            <person name="Nishino A."/>
            <person name="Ugolini M."/>
            <person name="Chourrout P."/>
            <person name="Nishida H."/>
            <person name="Aasland R."/>
            <person name="Huzurbazar S."/>
            <person name="Westhof E."/>
            <person name="Delsuc F."/>
            <person name="Lehrach H."/>
            <person name="Reinhardt R."/>
            <person name="Weissenbach J."/>
            <person name="Roy S.W."/>
            <person name="Artiguenave F."/>
            <person name="Postlethwait J.H."/>
            <person name="Manak J.R."/>
            <person name="Thompson E.M."/>
            <person name="Jaillon O."/>
            <person name="Du Pasquier L."/>
            <person name="Boudinot P."/>
            <person name="Liberles D.A."/>
            <person name="Volff J.N."/>
            <person name="Philippe H."/>
            <person name="Lenhard B."/>
            <person name="Roest Crollius H."/>
            <person name="Wincker P."/>
            <person name="Chourrout D."/>
        </authorList>
    </citation>
    <scope>NUCLEOTIDE SEQUENCE [LARGE SCALE GENOMIC DNA]</scope>
</reference>
<proteinExistence type="predicted"/>
<sequence length="76" mass="9372">MCAILSVHFCSWNLFVKGIFTEFHHKIKQFKAERGIRRKQNLPNDFHLHICLQNYKKYFYVWQRTFDAWYENAEDA</sequence>
<dbReference type="AlphaFoldDB" id="E4XVH1"/>
<organism evidence="1">
    <name type="scientific">Oikopleura dioica</name>
    <name type="common">Tunicate</name>
    <dbReference type="NCBI Taxonomy" id="34765"/>
    <lineage>
        <taxon>Eukaryota</taxon>
        <taxon>Metazoa</taxon>
        <taxon>Chordata</taxon>
        <taxon>Tunicata</taxon>
        <taxon>Appendicularia</taxon>
        <taxon>Copelata</taxon>
        <taxon>Oikopleuridae</taxon>
        <taxon>Oikopleura</taxon>
    </lineage>
</organism>
<name>E4XVH1_OIKDI</name>
<dbReference type="InParanoid" id="E4XVH1"/>
<dbReference type="EMBL" id="FN653211">
    <property type="protein sequence ID" value="CBY13689.1"/>
    <property type="molecule type" value="Genomic_DNA"/>
</dbReference>